<dbReference type="InterPro" id="IPR020904">
    <property type="entry name" value="Sc_DH/Rdtase_CS"/>
</dbReference>
<dbReference type="NCBIfam" id="NF005559">
    <property type="entry name" value="PRK07231.1"/>
    <property type="match status" value="1"/>
</dbReference>
<dbReference type="Proteomes" id="UP001204953">
    <property type="component" value="Unassembled WGS sequence"/>
</dbReference>
<evidence type="ECO:0000256" key="1">
    <source>
        <dbReference type="ARBA" id="ARBA00006484"/>
    </source>
</evidence>
<dbReference type="InterPro" id="IPR036291">
    <property type="entry name" value="NAD(P)-bd_dom_sf"/>
</dbReference>
<evidence type="ECO:0000313" key="4">
    <source>
        <dbReference type="Proteomes" id="UP001204953"/>
    </source>
</evidence>
<dbReference type="SUPFAM" id="SSF51735">
    <property type="entry name" value="NAD(P)-binding Rossmann-fold domains"/>
    <property type="match status" value="1"/>
</dbReference>
<dbReference type="PANTHER" id="PTHR42760">
    <property type="entry name" value="SHORT-CHAIN DEHYDROGENASES/REDUCTASES FAMILY MEMBER"/>
    <property type="match status" value="1"/>
</dbReference>
<comment type="similarity">
    <text evidence="1">Belongs to the short-chain dehydrogenases/reductases (SDR) family.</text>
</comment>
<dbReference type="PRINTS" id="PR00080">
    <property type="entry name" value="SDRFAMILY"/>
</dbReference>
<protein>
    <submittedName>
        <fullName evidence="3">SDR family oxidoreductase</fullName>
    </submittedName>
</protein>
<dbReference type="PRINTS" id="PR00081">
    <property type="entry name" value="GDHRDH"/>
</dbReference>
<dbReference type="GO" id="GO:0048038">
    <property type="term" value="F:quinone binding"/>
    <property type="evidence" value="ECO:0007669"/>
    <property type="project" value="TreeGrafter"/>
</dbReference>
<dbReference type="GO" id="GO:0016616">
    <property type="term" value="F:oxidoreductase activity, acting on the CH-OH group of donors, NAD or NADP as acceptor"/>
    <property type="evidence" value="ECO:0007669"/>
    <property type="project" value="TreeGrafter"/>
</dbReference>
<dbReference type="AlphaFoldDB" id="A0AAE3GPE7"/>
<evidence type="ECO:0000256" key="2">
    <source>
        <dbReference type="ARBA" id="ARBA00023002"/>
    </source>
</evidence>
<keyword evidence="2" id="KW-0560">Oxidoreductase</keyword>
<gene>
    <name evidence="3" type="ORF">NJ959_03630</name>
</gene>
<name>A0AAE3GPE7_9CYAN</name>
<dbReference type="RefSeq" id="WP_254010380.1">
    <property type="nucleotide sequence ID" value="NZ_JAMZMM010000019.1"/>
</dbReference>
<proteinExistence type="inferred from homology"/>
<dbReference type="GO" id="GO:0006633">
    <property type="term" value="P:fatty acid biosynthetic process"/>
    <property type="evidence" value="ECO:0007669"/>
    <property type="project" value="TreeGrafter"/>
</dbReference>
<dbReference type="Gene3D" id="3.40.50.720">
    <property type="entry name" value="NAD(P)-binding Rossmann-like Domain"/>
    <property type="match status" value="1"/>
</dbReference>
<accession>A0AAE3GPE7</accession>
<organism evidence="3 4">
    <name type="scientific">Limnofasciculus baicalensis BBK-W-15</name>
    <dbReference type="NCBI Taxonomy" id="2699891"/>
    <lineage>
        <taxon>Bacteria</taxon>
        <taxon>Bacillati</taxon>
        <taxon>Cyanobacteriota</taxon>
        <taxon>Cyanophyceae</taxon>
        <taxon>Coleofasciculales</taxon>
        <taxon>Coleofasciculaceae</taxon>
        <taxon>Limnofasciculus</taxon>
        <taxon>Limnofasciculus baicalensis</taxon>
    </lineage>
</organism>
<reference evidence="3" key="1">
    <citation type="submission" date="2022-06" db="EMBL/GenBank/DDBJ databases">
        <title>New cyanobacteria of genus Symplocastrum in benthos of Lake Baikal.</title>
        <authorList>
            <person name="Sorokovikova E."/>
            <person name="Tikhonova I."/>
            <person name="Krasnopeev A."/>
            <person name="Evseev P."/>
            <person name="Gladkikh A."/>
            <person name="Belykh O."/>
        </authorList>
    </citation>
    <scope>NUCLEOTIDE SEQUENCE</scope>
    <source>
        <strain evidence="3">BBK-W-15</strain>
    </source>
</reference>
<keyword evidence="4" id="KW-1185">Reference proteome</keyword>
<dbReference type="Pfam" id="PF13561">
    <property type="entry name" value="adh_short_C2"/>
    <property type="match status" value="1"/>
</dbReference>
<dbReference type="InterPro" id="IPR002347">
    <property type="entry name" value="SDR_fam"/>
</dbReference>
<evidence type="ECO:0000313" key="3">
    <source>
        <dbReference type="EMBL" id="MCP2727566.1"/>
    </source>
</evidence>
<dbReference type="EMBL" id="JAMZMM010000019">
    <property type="protein sequence ID" value="MCP2727566.1"/>
    <property type="molecule type" value="Genomic_DNA"/>
</dbReference>
<comment type="caution">
    <text evidence="3">The sequence shown here is derived from an EMBL/GenBank/DDBJ whole genome shotgun (WGS) entry which is preliminary data.</text>
</comment>
<dbReference type="PANTHER" id="PTHR42760:SF133">
    <property type="entry name" value="3-OXOACYL-[ACYL-CARRIER-PROTEIN] REDUCTASE"/>
    <property type="match status" value="1"/>
</dbReference>
<dbReference type="PROSITE" id="PS00061">
    <property type="entry name" value="ADH_SHORT"/>
    <property type="match status" value="1"/>
</dbReference>
<sequence length="258" mass="27386">MESSLFDLTGKVAIVTGAARGIGKTLAQGLAAVGAKVVIADIKVPESAETVQKIQTAGGDAIAISTDVRNRQDCTRLIEQTVAHYHRLDIMVCNAGIDIIKPAISLEESEWDDIINVNLKGYFNAAQLAARQMIAQGTGGSIIMNSSIGGVVGIADSAAYTASKGGVNLLVQSLAVEWADRQIRVNAFAPGYIDNIMEGTEKFRKPPEEDRQHLNAVIPMKRRGKPDELIGPVVFLASEAASYITGAILMVDGGYSTM</sequence>
<dbReference type="FunFam" id="3.40.50.720:FF:000084">
    <property type="entry name" value="Short-chain dehydrogenase reductase"/>
    <property type="match status" value="1"/>
</dbReference>